<sequence length="95" mass="10114">MATSFSSSFPAHPVFPFPPLAFPPFCTQPPAPPAPPPLAASTTPLTAPSTAGGMAPSTSRSARRRRVTAFPTVGADPKGRRYYTNEEDIRLVFIL</sequence>
<dbReference type="HOGENOM" id="CLU_2376477_0_0_1"/>
<evidence type="ECO:0000256" key="1">
    <source>
        <dbReference type="SAM" id="MobiDB-lite"/>
    </source>
</evidence>
<reference evidence="2" key="1">
    <citation type="submission" date="2015-04" db="UniProtKB">
        <authorList>
            <consortium name="EnsemblPlants"/>
        </authorList>
    </citation>
    <scope>IDENTIFICATION</scope>
</reference>
<dbReference type="AlphaFoldDB" id="A0A0E0M9I2"/>
<reference evidence="2" key="2">
    <citation type="submission" date="2018-05" db="EMBL/GenBank/DDBJ databases">
        <title>OpunRS2 (Oryza punctata Reference Sequence Version 2).</title>
        <authorList>
            <person name="Zhang J."/>
            <person name="Kudrna D."/>
            <person name="Lee S."/>
            <person name="Talag J."/>
            <person name="Welchert J."/>
            <person name="Wing R.A."/>
        </authorList>
    </citation>
    <scope>NUCLEOTIDE SEQUENCE [LARGE SCALE GENOMIC DNA]</scope>
</reference>
<organism evidence="2">
    <name type="scientific">Oryza punctata</name>
    <name type="common">Red rice</name>
    <dbReference type="NCBI Taxonomy" id="4537"/>
    <lineage>
        <taxon>Eukaryota</taxon>
        <taxon>Viridiplantae</taxon>
        <taxon>Streptophyta</taxon>
        <taxon>Embryophyta</taxon>
        <taxon>Tracheophyta</taxon>
        <taxon>Spermatophyta</taxon>
        <taxon>Magnoliopsida</taxon>
        <taxon>Liliopsida</taxon>
        <taxon>Poales</taxon>
        <taxon>Poaceae</taxon>
        <taxon>BOP clade</taxon>
        <taxon>Oryzoideae</taxon>
        <taxon>Oryzeae</taxon>
        <taxon>Oryzinae</taxon>
        <taxon>Oryza</taxon>
    </lineage>
</organism>
<name>A0A0E0M9I2_ORYPU</name>
<dbReference type="Proteomes" id="UP000026962">
    <property type="component" value="Chromosome 10"/>
</dbReference>
<keyword evidence="3" id="KW-1185">Reference proteome</keyword>
<dbReference type="OMA" id="SRARMYY"/>
<protein>
    <submittedName>
        <fullName evidence="2">Uncharacterized protein</fullName>
    </submittedName>
</protein>
<proteinExistence type="predicted"/>
<dbReference type="Gramene" id="OPUNC10G13680.1">
    <property type="protein sequence ID" value="OPUNC10G13680.1"/>
    <property type="gene ID" value="OPUNC10G13680"/>
</dbReference>
<evidence type="ECO:0000313" key="3">
    <source>
        <dbReference type="Proteomes" id="UP000026962"/>
    </source>
</evidence>
<feature type="region of interest" description="Disordered" evidence="1">
    <location>
        <begin position="26"/>
        <end position="68"/>
    </location>
</feature>
<dbReference type="EnsemblPlants" id="OPUNC10G13680.1">
    <property type="protein sequence ID" value="OPUNC10G13680.1"/>
    <property type="gene ID" value="OPUNC10G13680"/>
</dbReference>
<feature type="compositionally biased region" description="Low complexity" evidence="1">
    <location>
        <begin position="39"/>
        <end position="51"/>
    </location>
</feature>
<accession>A0A0E0M9I2</accession>
<feature type="compositionally biased region" description="Pro residues" evidence="1">
    <location>
        <begin position="26"/>
        <end position="38"/>
    </location>
</feature>
<evidence type="ECO:0000313" key="2">
    <source>
        <dbReference type="EnsemblPlants" id="OPUNC10G13680.1"/>
    </source>
</evidence>